<feature type="compositionally biased region" description="Low complexity" evidence="1">
    <location>
        <begin position="56"/>
        <end position="72"/>
    </location>
</feature>
<comment type="caution">
    <text evidence="3">The sequence shown here is derived from an EMBL/GenBank/DDBJ whole genome shotgun (WGS) entry which is preliminary data.</text>
</comment>
<keyword evidence="4" id="KW-1185">Reference proteome</keyword>
<feature type="transmembrane region" description="Helical" evidence="2">
    <location>
        <begin position="316"/>
        <end position="340"/>
    </location>
</feature>
<dbReference type="Proteomes" id="UP000215433">
    <property type="component" value="Unassembled WGS sequence"/>
</dbReference>
<evidence type="ECO:0000313" key="4">
    <source>
        <dbReference type="Proteomes" id="UP000215433"/>
    </source>
</evidence>
<keyword evidence="2" id="KW-1133">Transmembrane helix</keyword>
<gene>
    <name evidence="3" type="ORF">Tam10B_0166</name>
</gene>
<evidence type="ECO:0000256" key="2">
    <source>
        <dbReference type="SAM" id="Phobius"/>
    </source>
</evidence>
<sequence>MADGYKSVGDDDPQYVPPDGTAAGKADKESEQTSSVGDSPVPGNEQQGGFSYDPLQGSVPVQPQQSGPVPGSYQSVPQTQPIPQEPSAYQPYQQPFSQPAYGYGQPAVQPQSGMTPPPFGQPSDTPSSFQPQQPGIQPVSYGSGQDTAPGANAPYNPFGIPPYTGDAATSQFSSPQQPQYQPTLPVQGLPVDGQPAAPAGDQPSPVQDGGQQSFAPPTSQTPDDDSSSTESGTQPDPGFAPGPVPTSSPQAPGDSQTPGNPQTPGMTPPNVPPAGGQPPFGQPPYGGYQQPGQPPQGQPPYGAPMPPAPKKSNKKLVVGLSIAGGIAALVVIVLVVLAFLPSGKPTAEDYTNALNQTSKISNRYYSVNTKLGDVYSVTYDPSKSLDDKDITSLKQKVKDYQSAVSDLGSQDKILKDENVKTKYDAYVKASDKYASYINGLADSALPMSKAMKVCSDTPSASLYDSDFYDKYNQYITDCTASLDELSKAKDADVAKYGTDMKDYIGKPSELIGKMQALGNPNDLRYGTDQYNQLNDLQDEYYDLSSDGYDIDSDFSDALKETEDKMNPEDELNDLNDVLQDGFHDALSNR</sequence>
<reference evidence="3 4" key="1">
    <citation type="submission" date="2017-05" db="EMBL/GenBank/DDBJ databases">
        <title>Bifidobacterium vansinderenii sp. nov.</title>
        <authorList>
            <person name="Lugli G.A."/>
            <person name="Duranti S."/>
            <person name="Mangifesta M."/>
        </authorList>
    </citation>
    <scope>NUCLEOTIDE SEQUENCE [LARGE SCALE GENOMIC DNA]</scope>
    <source>
        <strain evidence="3 4">Tam10B</strain>
    </source>
</reference>
<dbReference type="EMBL" id="NEWD01000002">
    <property type="protein sequence ID" value="OXN01723.1"/>
    <property type="molecule type" value="Genomic_DNA"/>
</dbReference>
<proteinExistence type="predicted"/>
<feature type="compositionally biased region" description="Polar residues" evidence="1">
    <location>
        <begin position="73"/>
        <end position="82"/>
    </location>
</feature>
<dbReference type="AlphaFoldDB" id="A0A229W1I1"/>
<dbReference type="RefSeq" id="WP_158214081.1">
    <property type="nucleotide sequence ID" value="NZ_NEWD01000002.1"/>
</dbReference>
<accession>A0A229W1I1</accession>
<keyword evidence="2" id="KW-0472">Membrane</keyword>
<evidence type="ECO:0000256" key="1">
    <source>
        <dbReference type="SAM" id="MobiDB-lite"/>
    </source>
</evidence>
<evidence type="ECO:0000313" key="3">
    <source>
        <dbReference type="EMBL" id="OXN01723.1"/>
    </source>
</evidence>
<dbReference type="OrthoDB" id="3233721at2"/>
<feature type="compositionally biased region" description="Pro residues" evidence="1">
    <location>
        <begin position="292"/>
        <end position="309"/>
    </location>
</feature>
<name>A0A229W1I1_9BIFI</name>
<feature type="region of interest" description="Disordered" evidence="1">
    <location>
        <begin position="1"/>
        <end position="311"/>
    </location>
</feature>
<feature type="region of interest" description="Disordered" evidence="1">
    <location>
        <begin position="564"/>
        <end position="589"/>
    </location>
</feature>
<feature type="compositionally biased region" description="Polar residues" evidence="1">
    <location>
        <begin position="122"/>
        <end position="146"/>
    </location>
</feature>
<feature type="compositionally biased region" description="Polar residues" evidence="1">
    <location>
        <begin position="247"/>
        <end position="265"/>
    </location>
</feature>
<feature type="compositionally biased region" description="Low complexity" evidence="1">
    <location>
        <begin position="170"/>
        <end position="182"/>
    </location>
</feature>
<feature type="compositionally biased region" description="Pro residues" evidence="1">
    <location>
        <begin position="266"/>
        <end position="282"/>
    </location>
</feature>
<keyword evidence="2" id="KW-0812">Transmembrane</keyword>
<organism evidence="3 4">
    <name type="scientific">Bifidobacterium vansinderenii</name>
    <dbReference type="NCBI Taxonomy" id="1984871"/>
    <lineage>
        <taxon>Bacteria</taxon>
        <taxon>Bacillati</taxon>
        <taxon>Actinomycetota</taxon>
        <taxon>Actinomycetes</taxon>
        <taxon>Bifidobacteriales</taxon>
        <taxon>Bifidobacteriaceae</taxon>
        <taxon>Bifidobacterium</taxon>
    </lineage>
</organism>
<protein>
    <submittedName>
        <fullName evidence="3">Uncharacterized protein</fullName>
    </submittedName>
</protein>